<reference evidence="1" key="1">
    <citation type="submission" date="2013-07" db="EMBL/GenBank/DDBJ databases">
        <title>Sub-species coevolution in mutualistic symbiosis.</title>
        <authorList>
            <person name="Murfin K."/>
            <person name="Klassen J."/>
            <person name="Lee M."/>
            <person name="Forst S."/>
            <person name="Stock P."/>
            <person name="Goodrich-Blair H."/>
        </authorList>
    </citation>
    <scope>NUCLEOTIDE SEQUENCE [LARGE SCALE GENOMIC DNA]</scope>
    <source>
        <strain evidence="1">Puntauvense</strain>
    </source>
</reference>
<organism evidence="1 2">
    <name type="scientific">Xenorhabdus bovienii str. puntauvense</name>
    <dbReference type="NCBI Taxonomy" id="1398201"/>
    <lineage>
        <taxon>Bacteria</taxon>
        <taxon>Pseudomonadati</taxon>
        <taxon>Pseudomonadota</taxon>
        <taxon>Gammaproteobacteria</taxon>
        <taxon>Enterobacterales</taxon>
        <taxon>Morganellaceae</taxon>
        <taxon>Xenorhabdus</taxon>
    </lineage>
</organism>
<gene>
    <name evidence="1" type="ORF">XBP1_1050024</name>
</gene>
<dbReference type="Proteomes" id="UP000028511">
    <property type="component" value="Unassembled WGS sequence"/>
</dbReference>
<dbReference type="EMBL" id="CBSW010000008">
    <property type="protein sequence ID" value="CDG95133.1"/>
    <property type="molecule type" value="Genomic_DNA"/>
</dbReference>
<comment type="caution">
    <text evidence="1">The sequence shown here is derived from an EMBL/GenBank/DDBJ whole genome shotgun (WGS) entry which is preliminary data.</text>
</comment>
<accession>A0A077NA46</accession>
<evidence type="ECO:0000313" key="2">
    <source>
        <dbReference type="Proteomes" id="UP000028511"/>
    </source>
</evidence>
<sequence>MSGIQPEVIIRVRFTIIHQIGCYHLFRSLAYRRTKIASSPKMLTLVTLFQENKLFKQLAHCPSFYSPHNF</sequence>
<evidence type="ECO:0000313" key="1">
    <source>
        <dbReference type="EMBL" id="CDG95133.1"/>
    </source>
</evidence>
<dbReference type="AlphaFoldDB" id="A0A077NA46"/>
<protein>
    <submittedName>
        <fullName evidence="1">Uncharacterized protein</fullName>
    </submittedName>
</protein>
<dbReference type="HOGENOM" id="CLU_2756913_0_0_6"/>
<proteinExistence type="predicted"/>
<name>A0A077NA46_XENBV</name>